<evidence type="ECO:0000313" key="1">
    <source>
        <dbReference type="EMBL" id="ORE16387.1"/>
    </source>
</evidence>
<proteinExistence type="predicted"/>
<dbReference type="Proteomes" id="UP000242381">
    <property type="component" value="Unassembled WGS sequence"/>
</dbReference>
<name>A0A1X0RWK7_RHIZD</name>
<organism evidence="1 2">
    <name type="scientific">Rhizopus microsporus</name>
    <dbReference type="NCBI Taxonomy" id="58291"/>
    <lineage>
        <taxon>Eukaryota</taxon>
        <taxon>Fungi</taxon>
        <taxon>Fungi incertae sedis</taxon>
        <taxon>Mucoromycota</taxon>
        <taxon>Mucoromycotina</taxon>
        <taxon>Mucoromycetes</taxon>
        <taxon>Mucorales</taxon>
        <taxon>Mucorineae</taxon>
        <taxon>Rhizopodaceae</taxon>
        <taxon>Rhizopus</taxon>
    </lineage>
</organism>
<dbReference type="EMBL" id="KV921387">
    <property type="protein sequence ID" value="ORE16387.1"/>
    <property type="molecule type" value="Genomic_DNA"/>
</dbReference>
<evidence type="ECO:0000313" key="2">
    <source>
        <dbReference type="Proteomes" id="UP000242381"/>
    </source>
</evidence>
<gene>
    <name evidence="1" type="ORF">BCV71DRAFT_18995</name>
</gene>
<dbReference type="AlphaFoldDB" id="A0A1X0RWK7"/>
<accession>A0A1X0RWK7</accession>
<sequence length="89" mass="10476">MKWFSTLKSVSFPSLSLPLYLFVLSGYQMVLKGAASTENQINISKFRNLIDSRTIFICSKDKADCYLKNVTDEVWPNFYRTFFFLETFY</sequence>
<protein>
    <submittedName>
        <fullName evidence="1">Uncharacterized protein</fullName>
    </submittedName>
</protein>
<reference evidence="1 2" key="1">
    <citation type="journal article" date="2016" name="Proc. Natl. Acad. Sci. U.S.A.">
        <title>Lipid metabolic changes in an early divergent fungus govern the establishment of a mutualistic symbiosis with endobacteria.</title>
        <authorList>
            <person name="Lastovetsky O.A."/>
            <person name="Gaspar M.L."/>
            <person name="Mondo S.J."/>
            <person name="LaButti K.M."/>
            <person name="Sandor L."/>
            <person name="Grigoriev I.V."/>
            <person name="Henry S.A."/>
            <person name="Pawlowska T.E."/>
        </authorList>
    </citation>
    <scope>NUCLEOTIDE SEQUENCE [LARGE SCALE GENOMIC DNA]</scope>
    <source>
        <strain evidence="1 2">ATCC 11559</strain>
    </source>
</reference>